<dbReference type="Pfam" id="PF17762">
    <property type="entry name" value="HTH_ParB"/>
    <property type="match status" value="1"/>
</dbReference>
<dbReference type="FunFam" id="3.90.1530.30:FF:000001">
    <property type="entry name" value="Chromosome partitioning protein ParB"/>
    <property type="match status" value="1"/>
</dbReference>
<dbReference type="PANTHER" id="PTHR33375:SF1">
    <property type="entry name" value="CHROMOSOME-PARTITIONING PROTEIN PARB-RELATED"/>
    <property type="match status" value="1"/>
</dbReference>
<dbReference type="SMART" id="SM00470">
    <property type="entry name" value="ParB"/>
    <property type="match status" value="1"/>
</dbReference>
<evidence type="ECO:0000313" key="7">
    <source>
        <dbReference type="Proteomes" id="UP000320496"/>
    </source>
</evidence>
<accession>A0A517ZBD3</accession>
<dbReference type="GO" id="GO:0005694">
    <property type="term" value="C:chromosome"/>
    <property type="evidence" value="ECO:0007669"/>
    <property type="project" value="TreeGrafter"/>
</dbReference>
<dbReference type="Gene3D" id="3.90.1530.30">
    <property type="match status" value="1"/>
</dbReference>
<keyword evidence="7" id="KW-1185">Reference proteome</keyword>
<evidence type="ECO:0000256" key="2">
    <source>
        <dbReference type="ARBA" id="ARBA00022829"/>
    </source>
</evidence>
<feature type="region of interest" description="Disordered" evidence="4">
    <location>
        <begin position="230"/>
        <end position="296"/>
    </location>
</feature>
<dbReference type="OrthoDB" id="9802051at2"/>
<reference evidence="6 7" key="1">
    <citation type="submission" date="2019-02" db="EMBL/GenBank/DDBJ databases">
        <title>Deep-cultivation of Planctomycetes and their phenomic and genomic characterization uncovers novel biology.</title>
        <authorList>
            <person name="Wiegand S."/>
            <person name="Jogler M."/>
            <person name="Boedeker C."/>
            <person name="Pinto D."/>
            <person name="Vollmers J."/>
            <person name="Rivas-Marin E."/>
            <person name="Kohn T."/>
            <person name="Peeters S.H."/>
            <person name="Heuer A."/>
            <person name="Rast P."/>
            <person name="Oberbeckmann S."/>
            <person name="Bunk B."/>
            <person name="Jeske O."/>
            <person name="Meyerdierks A."/>
            <person name="Storesund J.E."/>
            <person name="Kallscheuer N."/>
            <person name="Luecker S."/>
            <person name="Lage O.M."/>
            <person name="Pohl T."/>
            <person name="Merkel B.J."/>
            <person name="Hornburger P."/>
            <person name="Mueller R.-W."/>
            <person name="Bruemmer F."/>
            <person name="Labrenz M."/>
            <person name="Spormann A.M."/>
            <person name="Op den Camp H."/>
            <person name="Overmann J."/>
            <person name="Amann R."/>
            <person name="Jetten M.S.M."/>
            <person name="Mascher T."/>
            <person name="Medema M.H."/>
            <person name="Devos D.P."/>
            <person name="Kaster A.-K."/>
            <person name="Ovreas L."/>
            <person name="Rohde M."/>
            <person name="Galperin M.Y."/>
            <person name="Jogler C."/>
        </authorList>
    </citation>
    <scope>NUCLEOTIDE SEQUENCE [LARGE SCALE GENOMIC DNA]</scope>
    <source>
        <strain evidence="6 7">Mal4</strain>
    </source>
</reference>
<protein>
    <submittedName>
        <fullName evidence="6">Chromosome-partitioning protein Spo0J</fullName>
    </submittedName>
</protein>
<dbReference type="PANTHER" id="PTHR33375">
    <property type="entry name" value="CHROMOSOME-PARTITIONING PROTEIN PARB-RELATED"/>
    <property type="match status" value="1"/>
</dbReference>
<dbReference type="CDD" id="cd16393">
    <property type="entry name" value="SPO0J_N"/>
    <property type="match status" value="1"/>
</dbReference>
<dbReference type="InterPro" id="IPR041468">
    <property type="entry name" value="HTH_ParB/Spo0J"/>
</dbReference>
<dbReference type="GO" id="GO:0045881">
    <property type="term" value="P:positive regulation of sporulation resulting in formation of a cellular spore"/>
    <property type="evidence" value="ECO:0007669"/>
    <property type="project" value="TreeGrafter"/>
</dbReference>
<dbReference type="AlphaFoldDB" id="A0A517ZBD3"/>
<feature type="compositionally biased region" description="Low complexity" evidence="4">
    <location>
        <begin position="262"/>
        <end position="278"/>
    </location>
</feature>
<keyword evidence="2" id="KW-0159">Chromosome partition</keyword>
<dbReference type="InterPro" id="IPR057240">
    <property type="entry name" value="ParB_dimer_C"/>
</dbReference>
<dbReference type="InterPro" id="IPR036086">
    <property type="entry name" value="ParB/Sulfiredoxin_sf"/>
</dbReference>
<dbReference type="InterPro" id="IPR003115">
    <property type="entry name" value="ParB_N"/>
</dbReference>
<comment type="similarity">
    <text evidence="1">Belongs to the ParB family.</text>
</comment>
<proteinExistence type="inferred from homology"/>
<keyword evidence="3" id="KW-0238">DNA-binding</keyword>
<dbReference type="SUPFAM" id="SSF109709">
    <property type="entry name" value="KorB DNA-binding domain-like"/>
    <property type="match status" value="1"/>
</dbReference>
<dbReference type="Pfam" id="PF02195">
    <property type="entry name" value="ParB_N"/>
    <property type="match status" value="1"/>
</dbReference>
<sequence>MSDTQVANPSGRRLGRGLSALLGGNTPAHEEVVHEDNSQLVQIPVDAVTRNEFQPRKEFETESLAELAGSIREHGVLQPLLVREIDNGFQLVAGERRLMAARKAGLTTVPCRVIDVIDKTACEFALEENLKRKDLNDLEKAQAFKTYIELFECSIEELAKQLSMSRSAVSNLLRLLDLTEPVKKALSSGKITAGHARALLPLDEASQLELCGRVQAESLSVRQIEQQVRQLQKGDAPEESAEQAEGQENAGDAIPQDGATDEAATGEVVAGEGAAGEHASGEEAPDTVPFEGNEEPQRTAHVDSLEEQLRDLLGVKVQIKLNRSDSGTIMIPFSSNDEFERILRQLRRDAA</sequence>
<dbReference type="GO" id="GO:0007059">
    <property type="term" value="P:chromosome segregation"/>
    <property type="evidence" value="ECO:0007669"/>
    <property type="project" value="UniProtKB-KW"/>
</dbReference>
<evidence type="ECO:0000256" key="3">
    <source>
        <dbReference type="ARBA" id="ARBA00023125"/>
    </source>
</evidence>
<dbReference type="SUPFAM" id="SSF110849">
    <property type="entry name" value="ParB/Sulfiredoxin"/>
    <property type="match status" value="1"/>
</dbReference>
<evidence type="ECO:0000259" key="5">
    <source>
        <dbReference type="SMART" id="SM00470"/>
    </source>
</evidence>
<name>A0A517ZBD3_9PLAN</name>
<dbReference type="Pfam" id="PF23552">
    <property type="entry name" value="ParB_C"/>
    <property type="match status" value="1"/>
</dbReference>
<dbReference type="InterPro" id="IPR050336">
    <property type="entry name" value="Chromosome_partition/occlusion"/>
</dbReference>
<dbReference type="FunFam" id="1.10.10.2830:FF:000001">
    <property type="entry name" value="Chromosome partitioning protein ParB"/>
    <property type="match status" value="1"/>
</dbReference>
<dbReference type="Gene3D" id="1.10.10.2830">
    <property type="match status" value="1"/>
</dbReference>
<feature type="compositionally biased region" description="Low complexity" evidence="4">
    <location>
        <begin position="10"/>
        <end position="21"/>
    </location>
</feature>
<organism evidence="6 7">
    <name type="scientific">Maioricimonas rarisocia</name>
    <dbReference type="NCBI Taxonomy" id="2528026"/>
    <lineage>
        <taxon>Bacteria</taxon>
        <taxon>Pseudomonadati</taxon>
        <taxon>Planctomycetota</taxon>
        <taxon>Planctomycetia</taxon>
        <taxon>Planctomycetales</taxon>
        <taxon>Planctomycetaceae</taxon>
        <taxon>Maioricimonas</taxon>
    </lineage>
</organism>
<gene>
    <name evidence="6" type="primary">spo0C</name>
    <name evidence="6" type="ORF">Mal4_41510</name>
</gene>
<evidence type="ECO:0000313" key="6">
    <source>
        <dbReference type="EMBL" id="QDU39804.1"/>
    </source>
</evidence>
<dbReference type="InterPro" id="IPR004437">
    <property type="entry name" value="ParB/RepB/Spo0J"/>
</dbReference>
<dbReference type="KEGG" id="mri:Mal4_41510"/>
<dbReference type="RefSeq" id="WP_145370949.1">
    <property type="nucleotide sequence ID" value="NZ_CP036275.1"/>
</dbReference>
<evidence type="ECO:0000256" key="1">
    <source>
        <dbReference type="ARBA" id="ARBA00006295"/>
    </source>
</evidence>
<dbReference type="EMBL" id="CP036275">
    <property type="protein sequence ID" value="QDU39804.1"/>
    <property type="molecule type" value="Genomic_DNA"/>
</dbReference>
<feature type="domain" description="ParB-like N-terminal" evidence="5">
    <location>
        <begin position="41"/>
        <end position="130"/>
    </location>
</feature>
<feature type="region of interest" description="Disordered" evidence="4">
    <location>
        <begin position="1"/>
        <end position="21"/>
    </location>
</feature>
<dbReference type="Proteomes" id="UP000320496">
    <property type="component" value="Chromosome"/>
</dbReference>
<dbReference type="GO" id="GO:0003677">
    <property type="term" value="F:DNA binding"/>
    <property type="evidence" value="ECO:0007669"/>
    <property type="project" value="UniProtKB-KW"/>
</dbReference>
<evidence type="ECO:0000256" key="4">
    <source>
        <dbReference type="SAM" id="MobiDB-lite"/>
    </source>
</evidence>
<dbReference type="NCBIfam" id="TIGR00180">
    <property type="entry name" value="parB_part"/>
    <property type="match status" value="1"/>
</dbReference>